<sequence length="131" mass="14902">MGRLGSLVDSAIGMYFWLTKSEDGVAVGLEIPNLGEHELRAVDTVSLSSQLLIHEALELFDILNQSFDDIRDNHSKKLAFSELKEEENERLHSRKENARARHIRGPRWKFLKHVIQMMGKVLPLLLVNADG</sequence>
<dbReference type="EMBL" id="JBFOLJ010000007">
    <property type="protein sequence ID" value="KAL2521058.1"/>
    <property type="molecule type" value="Genomic_DNA"/>
</dbReference>
<protein>
    <submittedName>
        <fullName evidence="1">Uncharacterized protein</fullName>
    </submittedName>
</protein>
<dbReference type="Proteomes" id="UP001604277">
    <property type="component" value="Unassembled WGS sequence"/>
</dbReference>
<dbReference type="AlphaFoldDB" id="A0ABD1U8W5"/>
<gene>
    <name evidence="1" type="ORF">Fot_24981</name>
</gene>
<proteinExistence type="predicted"/>
<evidence type="ECO:0000313" key="2">
    <source>
        <dbReference type="Proteomes" id="UP001604277"/>
    </source>
</evidence>
<comment type="caution">
    <text evidence="1">The sequence shown here is derived from an EMBL/GenBank/DDBJ whole genome shotgun (WGS) entry which is preliminary data.</text>
</comment>
<accession>A0ABD1U8W5</accession>
<organism evidence="1 2">
    <name type="scientific">Forsythia ovata</name>
    <dbReference type="NCBI Taxonomy" id="205694"/>
    <lineage>
        <taxon>Eukaryota</taxon>
        <taxon>Viridiplantae</taxon>
        <taxon>Streptophyta</taxon>
        <taxon>Embryophyta</taxon>
        <taxon>Tracheophyta</taxon>
        <taxon>Spermatophyta</taxon>
        <taxon>Magnoliopsida</taxon>
        <taxon>eudicotyledons</taxon>
        <taxon>Gunneridae</taxon>
        <taxon>Pentapetalae</taxon>
        <taxon>asterids</taxon>
        <taxon>lamiids</taxon>
        <taxon>Lamiales</taxon>
        <taxon>Oleaceae</taxon>
        <taxon>Forsythieae</taxon>
        <taxon>Forsythia</taxon>
    </lineage>
</organism>
<keyword evidence="2" id="KW-1185">Reference proteome</keyword>
<name>A0ABD1U8W5_9LAMI</name>
<reference evidence="2" key="1">
    <citation type="submission" date="2024-07" db="EMBL/GenBank/DDBJ databases">
        <title>Two chromosome-level genome assemblies of Korean endemic species Abeliophyllum distichum and Forsythia ovata (Oleaceae).</title>
        <authorList>
            <person name="Jang H."/>
        </authorList>
    </citation>
    <scope>NUCLEOTIDE SEQUENCE [LARGE SCALE GENOMIC DNA]</scope>
</reference>
<evidence type="ECO:0000313" key="1">
    <source>
        <dbReference type="EMBL" id="KAL2521058.1"/>
    </source>
</evidence>